<evidence type="ECO:0000313" key="1">
    <source>
        <dbReference type="EMBL" id="MBO3084717.1"/>
    </source>
</evidence>
<proteinExistence type="predicted"/>
<dbReference type="EMBL" id="JAGFBM010000003">
    <property type="protein sequence ID" value="MBO3084717.1"/>
    <property type="molecule type" value="Genomic_DNA"/>
</dbReference>
<evidence type="ECO:0008006" key="3">
    <source>
        <dbReference type="Google" id="ProtNLM"/>
    </source>
</evidence>
<gene>
    <name evidence="1" type="ORF">J4035_08705</name>
</gene>
<protein>
    <recommendedName>
        <fullName evidence="3">AbiEi antitoxin C-terminal domain-containing protein</fullName>
    </recommendedName>
</protein>
<accession>A0ABS3SG29</accession>
<organism evidence="1 2">
    <name type="scientific">Cellulomonas fengjieae</name>
    <dbReference type="NCBI Taxonomy" id="2819978"/>
    <lineage>
        <taxon>Bacteria</taxon>
        <taxon>Bacillati</taxon>
        <taxon>Actinomycetota</taxon>
        <taxon>Actinomycetes</taxon>
        <taxon>Micrococcales</taxon>
        <taxon>Cellulomonadaceae</taxon>
        <taxon>Cellulomonas</taxon>
    </lineage>
</organism>
<comment type="caution">
    <text evidence="1">The sequence shown here is derived from an EMBL/GenBank/DDBJ whole genome shotgun (WGS) entry which is preliminary data.</text>
</comment>
<evidence type="ECO:0000313" key="2">
    <source>
        <dbReference type="Proteomes" id="UP000678317"/>
    </source>
</evidence>
<name>A0ABS3SG29_9CELL</name>
<dbReference type="RefSeq" id="WP_208289385.1">
    <property type="nucleotide sequence ID" value="NZ_CP074404.1"/>
</dbReference>
<keyword evidence="2" id="KW-1185">Reference proteome</keyword>
<reference evidence="1 2" key="1">
    <citation type="submission" date="2021-03" db="EMBL/GenBank/DDBJ databases">
        <title>novel species in genus Cellulomonas.</title>
        <authorList>
            <person name="Zhang G."/>
        </authorList>
    </citation>
    <scope>NUCLEOTIDE SEQUENCE [LARGE SCALE GENOMIC DNA]</scope>
    <source>
        <strain evidence="2">zg-ZUI188</strain>
    </source>
</reference>
<sequence>MFQREVDVDEARQGETRLAVRPMRTVRPADLDDLFVNPRAVLRDRAAKGELHRVAYGTYIAVPDDAHDQARWRPGLEAAAAAVATAIFGDRATALMGMTAARLLGAAPRAYGHATVAAPRRHRDVPLTDRRDAVIHFVPRDLDALDVRPIATELGVTLVTTPEQTLVDLARDRTINDADRHATMLALGRTADWDAVEELTAAQRGRTVTGPVLARVRREVER</sequence>
<dbReference type="Proteomes" id="UP000678317">
    <property type="component" value="Unassembled WGS sequence"/>
</dbReference>